<keyword evidence="2" id="KW-0119">Carbohydrate metabolism</keyword>
<dbReference type="GO" id="GO:0030247">
    <property type="term" value="F:polysaccharide binding"/>
    <property type="evidence" value="ECO:0007669"/>
    <property type="project" value="UniProtKB-UniRule"/>
</dbReference>
<evidence type="ECO:0000256" key="1">
    <source>
        <dbReference type="ARBA" id="ARBA00022729"/>
    </source>
</evidence>
<dbReference type="InterPro" id="IPR008965">
    <property type="entry name" value="CBM2/CBM3_carb-bd_dom_sf"/>
</dbReference>
<dbReference type="InterPro" id="IPR036116">
    <property type="entry name" value="FN3_sf"/>
</dbReference>
<evidence type="ECO:0000259" key="8">
    <source>
        <dbReference type="PROSITE" id="PS51173"/>
    </source>
</evidence>
<evidence type="ECO:0000259" key="7">
    <source>
        <dbReference type="PROSITE" id="PS50853"/>
    </source>
</evidence>
<keyword evidence="3" id="KW-0326">Glycosidase</keyword>
<evidence type="ECO:0000256" key="5">
    <source>
        <dbReference type="SAM" id="MobiDB-lite"/>
    </source>
</evidence>
<feature type="region of interest" description="Disordered" evidence="5">
    <location>
        <begin position="493"/>
        <end position="516"/>
    </location>
</feature>
<evidence type="ECO:0000313" key="9">
    <source>
        <dbReference type="EMBL" id="AXI80519.1"/>
    </source>
</evidence>
<dbReference type="Gene3D" id="2.60.40.290">
    <property type="match status" value="1"/>
</dbReference>
<dbReference type="InterPro" id="IPR017853">
    <property type="entry name" value="GH"/>
</dbReference>
<reference evidence="10" key="1">
    <citation type="submission" date="2018-07" db="EMBL/GenBank/DDBJ databases">
        <title>Streptacidiphilus bronchialis DSM 106435 chromosome.</title>
        <authorList>
            <person name="Batra D."/>
            <person name="Gulvik C.A."/>
        </authorList>
    </citation>
    <scope>NUCLEOTIDE SEQUENCE [LARGE SCALE GENOMIC DNA]</scope>
    <source>
        <strain evidence="10">DSM 106435</strain>
    </source>
</reference>
<evidence type="ECO:0000256" key="6">
    <source>
        <dbReference type="SAM" id="SignalP"/>
    </source>
</evidence>
<dbReference type="EMBL" id="CP031264">
    <property type="protein sequence ID" value="AXI80519.1"/>
    <property type="molecule type" value="Genomic_DNA"/>
</dbReference>
<dbReference type="CDD" id="cd00063">
    <property type="entry name" value="FN3"/>
    <property type="match status" value="1"/>
</dbReference>
<accession>A0A345T3G4</accession>
<dbReference type="SUPFAM" id="SSF51445">
    <property type="entry name" value="(Trans)glycosidases"/>
    <property type="match status" value="1"/>
</dbReference>
<dbReference type="GO" id="GO:0004553">
    <property type="term" value="F:hydrolase activity, hydrolyzing O-glycosyl compounds"/>
    <property type="evidence" value="ECO:0007669"/>
    <property type="project" value="InterPro"/>
</dbReference>
<dbReference type="Gene3D" id="2.60.40.10">
    <property type="entry name" value="Immunoglobulins"/>
    <property type="match status" value="1"/>
</dbReference>
<evidence type="ECO:0000256" key="4">
    <source>
        <dbReference type="ARBA" id="ARBA00023326"/>
    </source>
</evidence>
<dbReference type="OrthoDB" id="9801198at2"/>
<dbReference type="InterPro" id="IPR013783">
    <property type="entry name" value="Ig-like_fold"/>
</dbReference>
<dbReference type="SMART" id="SM00637">
    <property type="entry name" value="CBD_II"/>
    <property type="match status" value="1"/>
</dbReference>
<feature type="domain" description="Fibronectin type-III" evidence="7">
    <location>
        <begin position="506"/>
        <end position="593"/>
    </location>
</feature>
<organism evidence="9 10">
    <name type="scientific">Peterkaempfera bronchialis</name>
    <dbReference type="NCBI Taxonomy" id="2126346"/>
    <lineage>
        <taxon>Bacteria</taxon>
        <taxon>Bacillati</taxon>
        <taxon>Actinomycetota</taxon>
        <taxon>Actinomycetes</taxon>
        <taxon>Kitasatosporales</taxon>
        <taxon>Streptomycetaceae</taxon>
        <taxon>Peterkaempfera</taxon>
    </lineage>
</organism>
<dbReference type="SMART" id="SM00060">
    <property type="entry name" value="FN3"/>
    <property type="match status" value="1"/>
</dbReference>
<evidence type="ECO:0000256" key="3">
    <source>
        <dbReference type="ARBA" id="ARBA00023295"/>
    </source>
</evidence>
<evidence type="ECO:0000256" key="2">
    <source>
        <dbReference type="ARBA" id="ARBA00023277"/>
    </source>
</evidence>
<dbReference type="InterPro" id="IPR012291">
    <property type="entry name" value="CBM2_carb-bd_dom_sf"/>
</dbReference>
<dbReference type="InterPro" id="IPR013780">
    <property type="entry name" value="Glyco_hydro_b"/>
</dbReference>
<dbReference type="AlphaFoldDB" id="A0A345T3G4"/>
<dbReference type="InterPro" id="IPR001919">
    <property type="entry name" value="CBD2"/>
</dbReference>
<evidence type="ECO:0000313" key="10">
    <source>
        <dbReference type="Proteomes" id="UP000249340"/>
    </source>
</evidence>
<dbReference type="PROSITE" id="PS50853">
    <property type="entry name" value="FN3"/>
    <property type="match status" value="1"/>
</dbReference>
<proteinExistence type="predicted"/>
<dbReference type="SUPFAM" id="SSF49384">
    <property type="entry name" value="Carbohydrate-binding domain"/>
    <property type="match status" value="1"/>
</dbReference>
<feature type="domain" description="CBM2" evidence="8">
    <location>
        <begin position="591"/>
        <end position="701"/>
    </location>
</feature>
<dbReference type="Gene3D" id="2.60.40.1180">
    <property type="entry name" value="Golgi alpha-mannosidase II"/>
    <property type="match status" value="1"/>
</dbReference>
<keyword evidence="10" id="KW-1185">Reference proteome</keyword>
<dbReference type="SUPFAM" id="SSF49265">
    <property type="entry name" value="Fibronectin type III"/>
    <property type="match status" value="1"/>
</dbReference>
<dbReference type="RefSeq" id="WP_111490030.1">
    <property type="nucleotide sequence ID" value="NZ_CP031264.1"/>
</dbReference>
<dbReference type="GO" id="GO:0000272">
    <property type="term" value="P:polysaccharide catabolic process"/>
    <property type="evidence" value="ECO:0007669"/>
    <property type="project" value="UniProtKB-KW"/>
</dbReference>
<dbReference type="Proteomes" id="UP000249340">
    <property type="component" value="Chromosome"/>
</dbReference>
<keyword evidence="4" id="KW-0624">Polysaccharide degradation</keyword>
<feature type="chain" id="PRO_5016880313" evidence="6">
    <location>
        <begin position="42"/>
        <end position="701"/>
    </location>
</feature>
<sequence length="701" mass="72555">MPPLHSTPRRLRRPARTAAALAATLTAALLAALPATGQAAAADAPPPADVDVTVNAHAGLGVLDETARGVNAAIWDSHMNDPEVATLMKAAGVGAMRYPGGSYSDIYHWKDHTAPGGYVAPGTGFDDFMGTVKATGAQPVIIANYGSGTPQEAADWVRYANVEKHYGAKYWEIGNEIYGNGHYGSGWENDIHADKSPAEYARQVLAYAAAMKAVDPTVKIGAVLTMPGNWPDGVIGDGEAADWNHTVLAAVAHDVDFVSVHWYAGGDNADQALAKVAQLPGELREVRSQLDRYAGADSARIGIAMTEINTNTGGSRLTGRPNGLFTADAVMTALENGVFTVDWWDTHNGADGITTVDGETDYGDMGMLSNATCTGTVCEPAANTPFHPYYGLKMLTALGSTGDTMVAAGSTGRQVSAHAVQRANGDLSVLLVNKDPNAAQSVDLHYSGFTPAAGTPDVRRYARGDSDLANATGTASASRVSLPPYSLTTLTLHPKAGSGPSPVVSTPGAPRTTAVTDTSATLSWGASTGSVTRYEVYERLGTNVQLLGESTGTSATLRNLPPGSTHTVSVLARDAAGRLSVPSVPLTFTTGSPQRSNCAVTYHVDSGWGNGFVATVTLTNLADTAIDGWSLDFDWPTPGQSVSSAWNASVTDNGGRVHVTGDGRLAPKGGSTASFGFVGANDGPNPAPTAFRLNGTVCTIG</sequence>
<dbReference type="Pfam" id="PF00041">
    <property type="entry name" value="fn3"/>
    <property type="match status" value="1"/>
</dbReference>
<keyword evidence="3" id="KW-0378">Hydrolase</keyword>
<feature type="signal peptide" evidence="6">
    <location>
        <begin position="1"/>
        <end position="41"/>
    </location>
</feature>
<dbReference type="PANTHER" id="PTHR43576:SF3">
    <property type="entry name" value="ALPHA-L-ARABINOFURANOSIDASE C"/>
    <property type="match status" value="1"/>
</dbReference>
<dbReference type="Gene3D" id="3.20.20.80">
    <property type="entry name" value="Glycosidases"/>
    <property type="match status" value="1"/>
</dbReference>
<keyword evidence="1 6" id="KW-0732">Signal</keyword>
<protein>
    <submittedName>
        <fullName evidence="9">Alpha-L-arabinofuranosidase</fullName>
    </submittedName>
</protein>
<dbReference type="PANTHER" id="PTHR43576">
    <property type="entry name" value="ALPHA-L-ARABINOFURANOSIDASE C-RELATED"/>
    <property type="match status" value="1"/>
</dbReference>
<dbReference type="KEGG" id="stri:C7M71_027140"/>
<dbReference type="Pfam" id="PF00553">
    <property type="entry name" value="CBM_2"/>
    <property type="match status" value="1"/>
</dbReference>
<dbReference type="PROSITE" id="PS51173">
    <property type="entry name" value="CBM2"/>
    <property type="match status" value="1"/>
</dbReference>
<dbReference type="InterPro" id="IPR003961">
    <property type="entry name" value="FN3_dom"/>
</dbReference>
<name>A0A345T3G4_9ACTN</name>
<gene>
    <name evidence="9" type="ORF">C7M71_027140</name>
</gene>